<evidence type="ECO:0000256" key="4">
    <source>
        <dbReference type="ARBA" id="ARBA00022827"/>
    </source>
</evidence>
<dbReference type="InterPro" id="IPR036188">
    <property type="entry name" value="FAD/NAD-bd_sf"/>
</dbReference>
<dbReference type="InterPro" id="IPR007867">
    <property type="entry name" value="GMC_OxRtase_C"/>
</dbReference>
<evidence type="ECO:0000256" key="12">
    <source>
        <dbReference type="ARBA" id="ARBA00049723"/>
    </source>
</evidence>
<comment type="pathway">
    <text evidence="11">Steroid metabolism; cholesterol degradation.</text>
</comment>
<gene>
    <name evidence="18" type="ORF">DFH07DRAFT_952716</name>
</gene>
<evidence type="ECO:0000256" key="6">
    <source>
        <dbReference type="ARBA" id="ARBA00023098"/>
    </source>
</evidence>
<keyword evidence="7" id="KW-1207">Sterol metabolism</keyword>
<evidence type="ECO:0000259" key="17">
    <source>
        <dbReference type="Pfam" id="PF05199"/>
    </source>
</evidence>
<protein>
    <recommendedName>
        <fullName evidence="13">Cholesterol oxidase</fullName>
        <ecNumber evidence="12">1.1.3.6</ecNumber>
        <ecNumber evidence="10">5.3.3.1</ecNumber>
    </recommendedName>
    <alternativeName>
        <fullName evidence="14">Cholesterol isomerase</fullName>
    </alternativeName>
</protein>
<dbReference type="EC" id="5.3.3.1" evidence="10"/>
<evidence type="ECO:0000256" key="1">
    <source>
        <dbReference type="ARBA" id="ARBA00001974"/>
    </source>
</evidence>
<reference evidence="18" key="1">
    <citation type="submission" date="2023-03" db="EMBL/GenBank/DDBJ databases">
        <title>Massive genome expansion in bonnet fungi (Mycena s.s.) driven by repeated elements and novel gene families across ecological guilds.</title>
        <authorList>
            <consortium name="Lawrence Berkeley National Laboratory"/>
            <person name="Harder C.B."/>
            <person name="Miyauchi S."/>
            <person name="Viragh M."/>
            <person name="Kuo A."/>
            <person name="Thoen E."/>
            <person name="Andreopoulos B."/>
            <person name="Lu D."/>
            <person name="Skrede I."/>
            <person name="Drula E."/>
            <person name="Henrissat B."/>
            <person name="Morin E."/>
            <person name="Kohler A."/>
            <person name="Barry K."/>
            <person name="LaButti K."/>
            <person name="Morin E."/>
            <person name="Salamov A."/>
            <person name="Lipzen A."/>
            <person name="Mereny Z."/>
            <person name="Hegedus B."/>
            <person name="Baldrian P."/>
            <person name="Stursova M."/>
            <person name="Weitz H."/>
            <person name="Taylor A."/>
            <person name="Grigoriev I.V."/>
            <person name="Nagy L.G."/>
            <person name="Martin F."/>
            <person name="Kauserud H."/>
        </authorList>
    </citation>
    <scope>NUCLEOTIDE SEQUENCE</scope>
    <source>
        <strain evidence="18">CBHHK188m</strain>
    </source>
</reference>
<dbReference type="InterPro" id="IPR029058">
    <property type="entry name" value="AB_hydrolase_fold"/>
</dbReference>
<evidence type="ECO:0000256" key="3">
    <source>
        <dbReference type="ARBA" id="ARBA00022630"/>
    </source>
</evidence>
<evidence type="ECO:0000313" key="18">
    <source>
        <dbReference type="EMBL" id="KAJ7773668.1"/>
    </source>
</evidence>
<accession>A0AAD7NST9</accession>
<dbReference type="PANTHER" id="PTHR47470:SF1">
    <property type="entry name" value="FAD-DEPENDENT OXIDOREDUCTASE 2 FAD BINDING DOMAIN-CONTAINING PROTEIN"/>
    <property type="match status" value="1"/>
</dbReference>
<dbReference type="AlphaFoldDB" id="A0AAD7NST9"/>
<dbReference type="GO" id="GO:0004769">
    <property type="term" value="F:steroid Delta-isomerase activity"/>
    <property type="evidence" value="ECO:0007669"/>
    <property type="project" value="UniProtKB-EC"/>
</dbReference>
<dbReference type="Proteomes" id="UP001215280">
    <property type="component" value="Unassembled WGS sequence"/>
</dbReference>
<evidence type="ECO:0000256" key="5">
    <source>
        <dbReference type="ARBA" id="ARBA00023002"/>
    </source>
</evidence>
<name>A0AAD7NST9_9AGAR</name>
<dbReference type="Gene3D" id="3.50.50.60">
    <property type="entry name" value="FAD/NAD(P)-binding domain"/>
    <property type="match status" value="3"/>
</dbReference>
<keyword evidence="2" id="KW-0153">Cholesterol metabolism</keyword>
<evidence type="ECO:0000259" key="16">
    <source>
        <dbReference type="Pfam" id="PF00890"/>
    </source>
</evidence>
<dbReference type="Pfam" id="PF00732">
    <property type="entry name" value="GMC_oxred_N"/>
    <property type="match status" value="1"/>
</dbReference>
<evidence type="ECO:0000259" key="15">
    <source>
        <dbReference type="Pfam" id="PF00732"/>
    </source>
</evidence>
<dbReference type="GO" id="GO:0050660">
    <property type="term" value="F:flavin adenine dinucleotide binding"/>
    <property type="evidence" value="ECO:0007669"/>
    <property type="project" value="InterPro"/>
</dbReference>
<keyword evidence="6" id="KW-0443">Lipid metabolism</keyword>
<evidence type="ECO:0000256" key="8">
    <source>
        <dbReference type="ARBA" id="ARBA00023221"/>
    </source>
</evidence>
<keyword evidence="3" id="KW-0285">Flavoprotein</keyword>
<dbReference type="InterPro" id="IPR000172">
    <property type="entry name" value="GMC_OxRdtase_N"/>
</dbReference>
<evidence type="ECO:0000256" key="14">
    <source>
        <dbReference type="ARBA" id="ARBA00049778"/>
    </source>
</evidence>
<dbReference type="EC" id="1.1.3.6" evidence="12"/>
<feature type="domain" description="Glucose-methanol-choline oxidoreductase N-terminal" evidence="15">
    <location>
        <begin position="105"/>
        <end position="270"/>
    </location>
</feature>
<dbReference type="GO" id="GO:0016995">
    <property type="term" value="F:cholesterol oxidase activity"/>
    <property type="evidence" value="ECO:0007669"/>
    <property type="project" value="UniProtKB-EC"/>
</dbReference>
<keyword evidence="4" id="KW-0274">FAD</keyword>
<dbReference type="SUPFAM" id="SSF51905">
    <property type="entry name" value="FAD/NAD(P)-binding domain"/>
    <property type="match status" value="1"/>
</dbReference>
<dbReference type="Pfam" id="PF00890">
    <property type="entry name" value="FAD_binding_2"/>
    <property type="match status" value="1"/>
</dbReference>
<dbReference type="EMBL" id="JARJLG010000017">
    <property type="protein sequence ID" value="KAJ7773668.1"/>
    <property type="molecule type" value="Genomic_DNA"/>
</dbReference>
<feature type="domain" description="FAD-dependent oxidoreductase 2 FAD-binding" evidence="16">
    <location>
        <begin position="36"/>
        <end position="68"/>
    </location>
</feature>
<feature type="domain" description="Glucose-methanol-choline oxidoreductase C-terminal" evidence="17">
    <location>
        <begin position="514"/>
        <end position="585"/>
    </location>
</feature>
<keyword evidence="19" id="KW-1185">Reference proteome</keyword>
<sequence>MESSNIVSGSVPLQSAEQAKFPRLGRPVPMMRPEYDVVVVGSGYGGGVAASRMARAGKSVAVLELGKEKWPGEYPSNLEESGPEFHVSGNLGRYSGPLEDVTLGRRTGLYHLIFGEGQNAFVGNGLGGTSLLNANVFLEADTRTLQLSNWPEEIRKDPACLDPYYDRAAEMLQPVPYPKEYPALKKLQVLEKQAEALGQADSFYRVPQTTFFHDALNNAGVEMKASTGSGQDSTGVNDGSKNSVLMNYLPDAWNRGAEIFCECEVRYIHKDPSGSGYIVFFAWHGDGRDAFEDDFYNGLMWLRAKEFCFLGAGALGTTEILLRSKAHGLEMSRLVGQKLSGNGDLLAFGYNTDEVVNGLGSEDPPAETPCGPTITGVIDNRGPDTSPNVLDGYVIEEGAIPQALASLIQAMLEALPGKVHPDPYTTIERLRHLLSATESRFFGPYAKGGSVERMQTYLIMSHDSNEAIVTLENDEPYLQFLGVGRTEHVKKLHDILADATKAIGGTLINSPFYAAFDAQREITVHPLGGAILSADGKGRSGATNHVGQLFTGEGVEVHEGLFCVDGSVIPTALGVNPFATITALAERSLAFITNKNDLTSDMSRNHRLDLFGKPSRSFALTPDLVAKSKTIRLAGSSKGGIRFTEIMDGYIHLGPNIHDFVVAENVAKGASSAAKLYLSTDAYSVETLIESPDHTSLATGTFSCGALSSDPMLVLRGEVQFFTVDQTVADGTDLVYKLKLLNTAGETYLLNGYKKIDASMAFSVHKTWKATTTLYTTITRIDGSMVGRGILHVSWRNFESEMKSFGGTSGGTILSKIISPLEFLSYFARKALRYCLAPLSRLEYPDREHTGYLPRVAPSQIVTLTARDGIQTTMKVWVAQGNAGQVNGTQKKLPLLMIPGASVNDEIFSLPTIPTNTVDYFTSHGYTVYVPVLRFGRTPAALQGYTAYDARLDVEAAMKYVHGQHPGKMLILCHCVGAIATSMGLLDGTLPPEWIQGLAASQVFFLQHFGRINAIKGRTSLLPNIYRFLAGGPWLPMNSTPEDPSLVQLLLDQVLRLYPVGATAELCTSTVCHRCSLVFGRLWNHANLTHATHKHLINFFGGLHMNMLTHLTRTGTAGHDLDNAGNDLVTDANVARLQGVPMLFLSGGDNVVFDPVSTSMCYNFMRERFGPELYRRVVVGGYGHLDTWMGKRSKDDVYPAVREHLEWFERFVDGNTPEF</sequence>
<keyword evidence="9" id="KW-0413">Isomerase</keyword>
<proteinExistence type="predicted"/>
<dbReference type="Pfam" id="PF05199">
    <property type="entry name" value="GMC_oxred_C"/>
    <property type="match status" value="1"/>
</dbReference>
<comment type="cofactor">
    <cofactor evidence="1">
        <name>FAD</name>
        <dbReference type="ChEBI" id="CHEBI:57692"/>
    </cofactor>
</comment>
<evidence type="ECO:0000256" key="13">
    <source>
        <dbReference type="ARBA" id="ARBA00049744"/>
    </source>
</evidence>
<evidence type="ECO:0000256" key="11">
    <source>
        <dbReference type="ARBA" id="ARBA00049645"/>
    </source>
</evidence>
<keyword evidence="5" id="KW-0560">Oxidoreductase</keyword>
<evidence type="ECO:0000256" key="10">
    <source>
        <dbReference type="ARBA" id="ARBA00038856"/>
    </source>
</evidence>
<comment type="caution">
    <text evidence="18">The sequence shown here is derived from an EMBL/GenBank/DDBJ whole genome shotgun (WGS) entry which is preliminary data.</text>
</comment>
<organism evidence="18 19">
    <name type="scientific">Mycena maculata</name>
    <dbReference type="NCBI Taxonomy" id="230809"/>
    <lineage>
        <taxon>Eukaryota</taxon>
        <taxon>Fungi</taxon>
        <taxon>Dikarya</taxon>
        <taxon>Basidiomycota</taxon>
        <taxon>Agaricomycotina</taxon>
        <taxon>Agaricomycetes</taxon>
        <taxon>Agaricomycetidae</taxon>
        <taxon>Agaricales</taxon>
        <taxon>Marasmiineae</taxon>
        <taxon>Mycenaceae</taxon>
        <taxon>Mycena</taxon>
    </lineage>
</organism>
<evidence type="ECO:0000256" key="2">
    <source>
        <dbReference type="ARBA" id="ARBA00022548"/>
    </source>
</evidence>
<dbReference type="PANTHER" id="PTHR47470">
    <property type="entry name" value="CHOLESTEROL OXIDASE"/>
    <property type="match status" value="1"/>
</dbReference>
<evidence type="ECO:0000256" key="9">
    <source>
        <dbReference type="ARBA" id="ARBA00023235"/>
    </source>
</evidence>
<keyword evidence="8" id="KW-0753">Steroid metabolism</keyword>
<dbReference type="InterPro" id="IPR003953">
    <property type="entry name" value="FAD-dep_OxRdtase_2_FAD-bd"/>
</dbReference>
<dbReference type="InterPro" id="IPR052542">
    <property type="entry name" value="Cholesterol_Oxidase"/>
</dbReference>
<dbReference type="SUPFAM" id="SSF53474">
    <property type="entry name" value="alpha/beta-Hydrolases"/>
    <property type="match status" value="1"/>
</dbReference>
<dbReference type="GO" id="GO:0008203">
    <property type="term" value="P:cholesterol metabolic process"/>
    <property type="evidence" value="ECO:0007669"/>
    <property type="project" value="UniProtKB-KW"/>
</dbReference>
<dbReference type="Gene3D" id="3.40.50.1820">
    <property type="entry name" value="alpha/beta hydrolase"/>
    <property type="match status" value="1"/>
</dbReference>
<evidence type="ECO:0000256" key="7">
    <source>
        <dbReference type="ARBA" id="ARBA00023166"/>
    </source>
</evidence>
<evidence type="ECO:0000313" key="19">
    <source>
        <dbReference type="Proteomes" id="UP001215280"/>
    </source>
</evidence>